<evidence type="ECO:0000313" key="2">
    <source>
        <dbReference type="Proteomes" id="UP000034457"/>
    </source>
</evidence>
<evidence type="ECO:0000313" key="1">
    <source>
        <dbReference type="EMBL" id="KKP70077.1"/>
    </source>
</evidence>
<dbReference type="Proteomes" id="UP000034457">
    <property type="component" value="Unassembled WGS sequence"/>
</dbReference>
<gene>
    <name evidence="1" type="ORF">UR68_C0046G0005</name>
</gene>
<protein>
    <submittedName>
        <fullName evidence="1">Uncharacterized protein</fullName>
    </submittedName>
</protein>
<reference evidence="1 2" key="1">
    <citation type="journal article" date="2015" name="Nature">
        <title>rRNA introns, odd ribosomes, and small enigmatic genomes across a large radiation of phyla.</title>
        <authorList>
            <person name="Brown C.T."/>
            <person name="Hug L.A."/>
            <person name="Thomas B.C."/>
            <person name="Sharon I."/>
            <person name="Castelle C.J."/>
            <person name="Singh A."/>
            <person name="Wilkins M.J."/>
            <person name="Williams K.H."/>
            <person name="Banfield J.F."/>
        </authorList>
    </citation>
    <scope>NUCLEOTIDE SEQUENCE [LARGE SCALE GENOMIC DNA]</scope>
</reference>
<dbReference type="AlphaFoldDB" id="A0A0G0ERU2"/>
<organism evidence="1 2">
    <name type="scientific">Candidatus Roizmanbacteria bacterium GW2011_GWA2_35_19</name>
    <dbReference type="NCBI Taxonomy" id="1618478"/>
    <lineage>
        <taxon>Bacteria</taxon>
        <taxon>Candidatus Roizmaniibacteriota</taxon>
    </lineage>
</organism>
<sequence length="44" mass="4768">MSENPKLIVANWKKSGSGELIEPWLKKIGPLAQGLGAGRVNMTF</sequence>
<dbReference type="EMBL" id="LBQC01000046">
    <property type="protein sequence ID" value="KKP70077.1"/>
    <property type="molecule type" value="Genomic_DNA"/>
</dbReference>
<proteinExistence type="predicted"/>
<comment type="caution">
    <text evidence="1">The sequence shown here is derived from an EMBL/GenBank/DDBJ whole genome shotgun (WGS) entry which is preliminary data.</text>
</comment>
<accession>A0A0G0ERU2</accession>
<name>A0A0G0ERU2_9BACT</name>